<dbReference type="PANTHER" id="PTHR43371:SF1">
    <property type="entry name" value="RIBONUCLEOSIDE-DIPHOSPHATE REDUCTASE"/>
    <property type="match status" value="1"/>
</dbReference>
<proteinExistence type="inferred from homology"/>
<comment type="function">
    <text evidence="11 13">Catalyzes the reduction of ribonucleotides to deoxyribonucleotides. May function to provide a pool of deoxyribonucleotide precursors for DNA repair during oxygen limitation and/or for immediate growth after restoration of oxygen.</text>
</comment>
<evidence type="ECO:0000313" key="18">
    <source>
        <dbReference type="Proteomes" id="UP001233314"/>
    </source>
</evidence>
<dbReference type="Proteomes" id="UP001233314">
    <property type="component" value="Unassembled WGS sequence"/>
</dbReference>
<sequence>MTETVSAAQQATGKGLKMERVFSTEGVHPYDAINWERRDVVQTNWKTGETVFEQRGVEFPDFWSVNASTIVTTKYFRGAVGADNREQSLKQLIDRVVSKYVAAGRDFHYFASEADVKVFEEELTWLLVNQYFSFNSPVWFNVGTTAPQQVSACFILSVDDSMDSILNWYKEEGFIFKGGSGAGLNLSRIRSSKELLKSGGTASGPVSFMRGADASAGTIKSGGATRRAAKMVVLDVDHPDIEEFVETKWREEDKIRALRDAGFDMDLGGKDITSVQYQNANNSVRVSDEFMRAVEEGKEFGLRSRSTGEVIETVDARALWRKIAEAAWACADPGIQYDDTINDWHTNPETGRITASNPCSEYMSLDNSSCNLASLNLLKFLKDDDTFDGERFAKAVEVIITAMDISICFADFPTEAIGKTTVDYRQLGIGYANLGALLMAMGLGYDSEGGRSMAATITSLMTGTSYRRSAELAAIVGPYNGYARNAEAHQRVMRKHQAANDQVRTLHIADAEVHKLATAEWQKVVDLGKTNGFRNAQASVLAPTGTIGFMMDCDTTGIEPDFSLVKFKKLVGGGSLQIVNQTIPRALKKLGYNEETVEAIVEYIAEHGHVIDAPGLKTEHYEVFDTAMGARALKPMGHVRMMAACQPFLSGAISKTVNLPESATVEEIEDVYMESWKLGLKATAVYRDNCKVGQPLADGGGKAKKDAADKAAADADAQVVEKVVEKVVYAPTRKRLPKSRVSRTTSFTVGGAEGYMTSGAHEDGSLGEVFLKLGKQGSTLAGVMDAFSIATSIGLQYGVPLETYVAKFTNLRFEPAGLTDDADVRMAQSIMDYIFRRLALDYLDFDARSALGIYSAEERQRHLETGSYEPLEISEADSLKTVEQPAIADRPAVVEKETVVEAEVVEPAAPERAAKTSAELLEIITGTAVDSPLCFTCGTKMRPAGSCYVCEGCGSTSGCS</sequence>
<dbReference type="Gene3D" id="3.20.70.20">
    <property type="match status" value="1"/>
</dbReference>
<keyword evidence="6 13" id="KW-0237">DNA synthesis</keyword>
<dbReference type="RefSeq" id="WP_305027028.1">
    <property type="nucleotide sequence ID" value="NZ_JAUQTA010000001.1"/>
</dbReference>
<evidence type="ECO:0000259" key="14">
    <source>
        <dbReference type="Pfam" id="PF02867"/>
    </source>
</evidence>
<dbReference type="InterPro" id="IPR013344">
    <property type="entry name" value="RNR_NrdJ/NrdZ"/>
</dbReference>
<evidence type="ECO:0000256" key="4">
    <source>
        <dbReference type="ARBA" id="ARBA00014409"/>
    </source>
</evidence>
<organism evidence="17 18">
    <name type="scientific">Nocardioides jiangxiensis</name>
    <dbReference type="NCBI Taxonomy" id="3064524"/>
    <lineage>
        <taxon>Bacteria</taxon>
        <taxon>Bacillati</taxon>
        <taxon>Actinomycetota</taxon>
        <taxon>Actinomycetes</taxon>
        <taxon>Propionibacteriales</taxon>
        <taxon>Nocardioidaceae</taxon>
        <taxon>Nocardioides</taxon>
    </lineage>
</organism>
<evidence type="ECO:0000256" key="6">
    <source>
        <dbReference type="ARBA" id="ARBA00022634"/>
    </source>
</evidence>
<keyword evidence="5 13" id="KW-0846">Cobalamin</keyword>
<feature type="domain" description="Ribonucleotide reductase class II vitamin B12-dependent N-terminal" evidence="15">
    <location>
        <begin position="39"/>
        <end position="130"/>
    </location>
</feature>
<evidence type="ECO:0000256" key="3">
    <source>
        <dbReference type="ARBA" id="ARBA00012274"/>
    </source>
</evidence>
<dbReference type="EC" id="1.17.4.1" evidence="3 13"/>
<evidence type="ECO:0000256" key="7">
    <source>
        <dbReference type="ARBA" id="ARBA00022741"/>
    </source>
</evidence>
<dbReference type="GO" id="GO:0004748">
    <property type="term" value="F:ribonucleoside-diphosphate reductase activity, thioredoxin disulfide as acceptor"/>
    <property type="evidence" value="ECO:0007669"/>
    <property type="project" value="UniProtKB-EC"/>
</dbReference>
<evidence type="ECO:0000313" key="17">
    <source>
        <dbReference type="EMBL" id="MDO7867639.1"/>
    </source>
</evidence>
<keyword evidence="9" id="KW-1015">Disulfide bond</keyword>
<evidence type="ECO:0000256" key="2">
    <source>
        <dbReference type="ARBA" id="ARBA00007405"/>
    </source>
</evidence>
<evidence type="ECO:0000256" key="13">
    <source>
        <dbReference type="RuleBase" id="RU364064"/>
    </source>
</evidence>
<dbReference type="PANTHER" id="PTHR43371">
    <property type="entry name" value="VITAMIN B12-DEPENDENT RIBONUCLEOTIDE REDUCTASE"/>
    <property type="match status" value="1"/>
</dbReference>
<evidence type="ECO:0000256" key="5">
    <source>
        <dbReference type="ARBA" id="ARBA00022628"/>
    </source>
</evidence>
<dbReference type="InterPro" id="IPR024434">
    <property type="entry name" value="TSCPD_dom"/>
</dbReference>
<evidence type="ECO:0000256" key="9">
    <source>
        <dbReference type="ARBA" id="ARBA00023157"/>
    </source>
</evidence>
<dbReference type="NCBIfam" id="NF005122">
    <property type="entry name" value="PRK06556.1"/>
    <property type="match status" value="1"/>
</dbReference>
<accession>A0ABT9AYQ8</accession>
<feature type="domain" description="TSCPD" evidence="16">
    <location>
        <begin position="737"/>
        <end position="841"/>
    </location>
</feature>
<evidence type="ECO:0000259" key="16">
    <source>
        <dbReference type="Pfam" id="PF12637"/>
    </source>
</evidence>
<evidence type="ECO:0000256" key="12">
    <source>
        <dbReference type="ARBA" id="ARBA00047754"/>
    </source>
</evidence>
<keyword evidence="8 13" id="KW-0560">Oxidoreductase</keyword>
<gene>
    <name evidence="17" type="ORF">Q5722_04565</name>
</gene>
<dbReference type="InterPro" id="IPR050862">
    <property type="entry name" value="RdRp_reductase_class-2"/>
</dbReference>
<evidence type="ECO:0000259" key="15">
    <source>
        <dbReference type="Pfam" id="PF08471"/>
    </source>
</evidence>
<dbReference type="InterPro" id="IPR013678">
    <property type="entry name" value="RNR_2_N"/>
</dbReference>
<name>A0ABT9AYQ8_9ACTN</name>
<comment type="caution">
    <text evidence="17">The sequence shown here is derived from an EMBL/GenBank/DDBJ whole genome shotgun (WGS) entry which is preliminary data.</text>
</comment>
<comment type="similarity">
    <text evidence="2 13">Belongs to the ribonucleoside diphosphate reductase class-2 family.</text>
</comment>
<dbReference type="InterPro" id="IPR000788">
    <property type="entry name" value="RNR_lg_C"/>
</dbReference>
<reference evidence="17 18" key="1">
    <citation type="submission" date="2023-07" db="EMBL/GenBank/DDBJ databases">
        <title>Nocardioides sp. nov WY-20 isolated from soil.</title>
        <authorList>
            <person name="Liu B."/>
            <person name="Wan Y."/>
        </authorList>
    </citation>
    <scope>NUCLEOTIDE SEQUENCE [LARGE SCALE GENOMIC DNA]</scope>
    <source>
        <strain evidence="17 18">WY-20</strain>
    </source>
</reference>
<dbReference type="Pfam" id="PF02867">
    <property type="entry name" value="Ribonuc_red_lgC"/>
    <property type="match status" value="1"/>
</dbReference>
<dbReference type="Pfam" id="PF08471">
    <property type="entry name" value="Ribonuc_red_2_N"/>
    <property type="match status" value="1"/>
</dbReference>
<dbReference type="CDD" id="cd02888">
    <property type="entry name" value="RNR_II_dimer"/>
    <property type="match status" value="1"/>
</dbReference>
<dbReference type="Pfam" id="PF12637">
    <property type="entry name" value="TSCPD"/>
    <property type="match status" value="1"/>
</dbReference>
<evidence type="ECO:0000256" key="11">
    <source>
        <dbReference type="ARBA" id="ARBA00025437"/>
    </source>
</evidence>
<evidence type="ECO:0000256" key="10">
    <source>
        <dbReference type="ARBA" id="ARBA00023285"/>
    </source>
</evidence>
<comment type="cofactor">
    <cofactor evidence="1 13">
        <name>adenosylcob(III)alamin</name>
        <dbReference type="ChEBI" id="CHEBI:18408"/>
    </cofactor>
</comment>
<keyword evidence="18" id="KW-1185">Reference proteome</keyword>
<dbReference type="NCBIfam" id="TIGR02504">
    <property type="entry name" value="NrdJ_Z"/>
    <property type="match status" value="1"/>
</dbReference>
<dbReference type="SUPFAM" id="SSF51998">
    <property type="entry name" value="PFL-like glycyl radical enzymes"/>
    <property type="match status" value="1"/>
</dbReference>
<keyword evidence="10 13" id="KW-0170">Cobalt</keyword>
<evidence type="ECO:0000256" key="8">
    <source>
        <dbReference type="ARBA" id="ARBA00023002"/>
    </source>
</evidence>
<feature type="domain" description="Ribonucleotide reductase large subunit C-terminal" evidence="14">
    <location>
        <begin position="151"/>
        <end position="686"/>
    </location>
</feature>
<comment type="catalytic activity">
    <reaction evidence="12 13">
        <text>a 2'-deoxyribonucleoside 5'-diphosphate + [thioredoxin]-disulfide + H2O = a ribonucleoside 5'-diphosphate + [thioredoxin]-dithiol</text>
        <dbReference type="Rhea" id="RHEA:23252"/>
        <dbReference type="Rhea" id="RHEA-COMP:10698"/>
        <dbReference type="Rhea" id="RHEA-COMP:10700"/>
        <dbReference type="ChEBI" id="CHEBI:15377"/>
        <dbReference type="ChEBI" id="CHEBI:29950"/>
        <dbReference type="ChEBI" id="CHEBI:50058"/>
        <dbReference type="ChEBI" id="CHEBI:57930"/>
        <dbReference type="ChEBI" id="CHEBI:73316"/>
        <dbReference type="EC" id="1.17.4.1"/>
    </reaction>
</comment>
<evidence type="ECO:0000256" key="1">
    <source>
        <dbReference type="ARBA" id="ARBA00001922"/>
    </source>
</evidence>
<protein>
    <recommendedName>
        <fullName evidence="4 13">Vitamin B12-dependent ribonucleotide reductase</fullName>
        <ecNumber evidence="3 13">1.17.4.1</ecNumber>
    </recommendedName>
</protein>
<dbReference type="PRINTS" id="PR01183">
    <property type="entry name" value="RIBORDTASEM1"/>
</dbReference>
<dbReference type="EMBL" id="JAUQTA010000001">
    <property type="protein sequence ID" value="MDO7867639.1"/>
    <property type="molecule type" value="Genomic_DNA"/>
</dbReference>
<keyword evidence="7 13" id="KW-0547">Nucleotide-binding</keyword>